<name>C1LY90_SCHJA</name>
<sequence length="143" mass="16376">MLMKVIVMLCLMKFTMCEEMTETIASESLSNTTDISHETIDMTTSYNETDQSHNSSIVLDNDKDSDDQSFIMQLIMFALMLLKDLFSFQFDSNTSHNDTMHIDYHILNHHVDESDSDVVFCAVYDMSRGDGDDDIGIIKHNSR</sequence>
<accession>C1LY90</accession>
<dbReference type="AlphaFoldDB" id="C1LY90"/>
<reference evidence="2" key="1">
    <citation type="journal article" date="2009" name="Nature">
        <title>The Schistosoma japonicum genome reveals features of host-parasite interplay.</title>
        <authorList>
            <person name="Liu F."/>
            <person name="Zhou Y."/>
            <person name="Wang Z.Q."/>
            <person name="Lu G."/>
            <person name="Zheng H."/>
            <person name="Brindley P.J."/>
            <person name="McManus D.P."/>
            <person name="Blair D."/>
            <person name="Zhang Q.H."/>
            <person name="Zhong Y."/>
            <person name="Wang S."/>
            <person name="Han Z.G."/>
            <person name="Chen Z."/>
        </authorList>
    </citation>
    <scope>NUCLEOTIDE SEQUENCE</scope>
    <source>
        <strain evidence="2">Anhui</strain>
    </source>
</reference>
<reference evidence="2" key="2">
    <citation type="submission" date="2009-03" db="EMBL/GenBank/DDBJ databases">
        <authorList>
            <person name="Gang L."/>
        </authorList>
    </citation>
    <scope>NUCLEOTIDE SEQUENCE</scope>
    <source>
        <strain evidence="2">Anhui</strain>
    </source>
</reference>
<evidence type="ECO:0000313" key="2">
    <source>
        <dbReference type="EMBL" id="CAX79668.1"/>
    </source>
</evidence>
<protein>
    <submittedName>
        <fullName evidence="2">Hypotheticial protein</fullName>
    </submittedName>
</protein>
<feature type="signal peptide" evidence="1">
    <location>
        <begin position="1"/>
        <end position="17"/>
    </location>
</feature>
<dbReference type="EMBL" id="FN323944">
    <property type="protein sequence ID" value="CAX79668.1"/>
    <property type="molecule type" value="mRNA"/>
</dbReference>
<organism evidence="2">
    <name type="scientific">Schistosoma japonicum</name>
    <name type="common">Blood fluke</name>
    <dbReference type="NCBI Taxonomy" id="6182"/>
    <lineage>
        <taxon>Eukaryota</taxon>
        <taxon>Metazoa</taxon>
        <taxon>Spiralia</taxon>
        <taxon>Lophotrochozoa</taxon>
        <taxon>Platyhelminthes</taxon>
        <taxon>Trematoda</taxon>
        <taxon>Digenea</taxon>
        <taxon>Strigeidida</taxon>
        <taxon>Schistosomatoidea</taxon>
        <taxon>Schistosomatidae</taxon>
        <taxon>Schistosoma</taxon>
    </lineage>
</organism>
<proteinExistence type="evidence at transcript level"/>
<evidence type="ECO:0000256" key="1">
    <source>
        <dbReference type="SAM" id="SignalP"/>
    </source>
</evidence>
<keyword evidence="1" id="KW-0732">Signal</keyword>
<feature type="chain" id="PRO_5002911941" evidence="1">
    <location>
        <begin position="18"/>
        <end position="143"/>
    </location>
</feature>